<protein>
    <recommendedName>
        <fullName evidence="5">Class I SAM-dependent methyltransferase</fullName>
    </recommendedName>
</protein>
<dbReference type="OrthoDB" id="117053at2"/>
<dbReference type="RefSeq" id="WP_002617100.1">
    <property type="nucleotide sequence ID" value="NC_014623.1"/>
</dbReference>
<evidence type="ECO:0008006" key="5">
    <source>
        <dbReference type="Google" id="ProtNLM"/>
    </source>
</evidence>
<dbReference type="Proteomes" id="UP000001351">
    <property type="component" value="Chromosome"/>
</dbReference>
<keyword evidence="3" id="KW-1185">Reference proteome</keyword>
<dbReference type="Proteomes" id="UP000032702">
    <property type="component" value="Unassembled WGS sequence"/>
</dbReference>
<evidence type="ECO:0000313" key="1">
    <source>
        <dbReference type="EMBL" id="ADO73872.1"/>
    </source>
</evidence>
<evidence type="ECO:0000313" key="3">
    <source>
        <dbReference type="Proteomes" id="UP000001351"/>
    </source>
</evidence>
<reference evidence="1 3" key="2">
    <citation type="journal article" date="2011" name="Mol. Biol. Evol.">
        <title>Comparative genomic analysis of fruiting body formation in Myxococcales.</title>
        <authorList>
            <person name="Huntley S."/>
            <person name="Hamann N."/>
            <person name="Wegener-Feldbrugge S."/>
            <person name="Treuner-Lange A."/>
            <person name="Kube M."/>
            <person name="Reinhardt R."/>
            <person name="Klages S."/>
            <person name="Muller R."/>
            <person name="Ronning C.M."/>
            <person name="Nierman W.C."/>
            <person name="Sogaard-Andersen L."/>
        </authorList>
    </citation>
    <scope>NUCLEOTIDE SEQUENCE [LARGE SCALE GENOMIC DNA]</scope>
    <source>
        <strain evidence="1 3">DW4/3-1</strain>
    </source>
</reference>
<dbReference type="Gene3D" id="3.40.50.150">
    <property type="entry name" value="Vaccinia Virus protein VP39"/>
    <property type="match status" value="1"/>
</dbReference>
<name>Q08U46_STIAD</name>
<dbReference type="HOGENOM" id="CLU_130563_0_0_7"/>
<evidence type="ECO:0000313" key="4">
    <source>
        <dbReference type="Proteomes" id="UP000032702"/>
    </source>
</evidence>
<dbReference type="SUPFAM" id="SSF53335">
    <property type="entry name" value="S-adenosyl-L-methionine-dependent methyltransferases"/>
    <property type="match status" value="1"/>
</dbReference>
<proteinExistence type="predicted"/>
<sequence length="184" mass="20736">MSNTHSPAWPRWPRLHLFELIDQDWCPATIRNHSTDYLATVSQKMGLFDAVAPLLQRGLEAGATDTLLDLGSGGGGPLPRLRELLEREKGLRPRLLQSDLFPNAWARERARASGAEYLEQPVDATRVPAGLRGMRTLFNALHHFRPEQAMQVLADGIRPTEDVLRDLVEWSEVSHPWTDDQASR</sequence>
<accession>Q08U46</accession>
<dbReference type="KEGG" id="sur:STAUR_6115"/>
<dbReference type="AlphaFoldDB" id="Q08U46"/>
<evidence type="ECO:0000313" key="2">
    <source>
        <dbReference type="EMBL" id="EAU64004.1"/>
    </source>
</evidence>
<dbReference type="STRING" id="378806.STAUR_6115"/>
<reference evidence="2 4" key="1">
    <citation type="submission" date="2006-04" db="EMBL/GenBank/DDBJ databases">
        <authorList>
            <person name="Nierman W.C."/>
        </authorList>
    </citation>
    <scope>NUCLEOTIDE SEQUENCE [LARGE SCALE GENOMIC DNA]</scope>
    <source>
        <strain evidence="2 4">DW4/3-1</strain>
    </source>
</reference>
<dbReference type="EMBL" id="CP002271">
    <property type="protein sequence ID" value="ADO73872.1"/>
    <property type="molecule type" value="Genomic_DNA"/>
</dbReference>
<gene>
    <name evidence="1" type="ordered locus">STAUR_6115</name>
    <name evidence="2" type="ORF">STIAU_6262</name>
</gene>
<dbReference type="PATRIC" id="fig|378806.16.peg.2903"/>
<organism evidence="2 4">
    <name type="scientific">Stigmatella aurantiaca (strain DW4/3-1)</name>
    <dbReference type="NCBI Taxonomy" id="378806"/>
    <lineage>
        <taxon>Bacteria</taxon>
        <taxon>Pseudomonadati</taxon>
        <taxon>Myxococcota</taxon>
        <taxon>Myxococcia</taxon>
        <taxon>Myxococcales</taxon>
        <taxon>Cystobacterineae</taxon>
        <taxon>Archangiaceae</taxon>
        <taxon>Stigmatella</taxon>
    </lineage>
</organism>
<dbReference type="EMBL" id="AAMD01000135">
    <property type="protein sequence ID" value="EAU64004.1"/>
    <property type="molecule type" value="Genomic_DNA"/>
</dbReference>
<dbReference type="InterPro" id="IPR029063">
    <property type="entry name" value="SAM-dependent_MTases_sf"/>
</dbReference>
<dbReference type="eggNOG" id="ENOG502ZVTY">
    <property type="taxonomic scope" value="Bacteria"/>
</dbReference>